<dbReference type="PANTHER" id="PTHR43132:SF2">
    <property type="entry name" value="ARSENICAL RESISTANCE OPERON REPRESSOR ARSR-RELATED"/>
    <property type="match status" value="1"/>
</dbReference>
<dbReference type="SMART" id="SM00418">
    <property type="entry name" value="HTH_ARSR"/>
    <property type="match status" value="1"/>
</dbReference>
<dbReference type="RefSeq" id="WP_379905099.1">
    <property type="nucleotide sequence ID" value="NZ_JBHRTR010000036.1"/>
</dbReference>
<evidence type="ECO:0000313" key="5">
    <source>
        <dbReference type="EMBL" id="MFC3230178.1"/>
    </source>
</evidence>
<dbReference type="EMBL" id="JBHRTR010000036">
    <property type="protein sequence ID" value="MFC3230178.1"/>
    <property type="molecule type" value="Genomic_DNA"/>
</dbReference>
<dbReference type="Proteomes" id="UP001595528">
    <property type="component" value="Unassembled WGS sequence"/>
</dbReference>
<evidence type="ECO:0000259" key="4">
    <source>
        <dbReference type="PROSITE" id="PS50987"/>
    </source>
</evidence>
<comment type="caution">
    <text evidence="5">The sequence shown here is derived from an EMBL/GenBank/DDBJ whole genome shotgun (WGS) entry which is preliminary data.</text>
</comment>
<organism evidence="5 6">
    <name type="scientific">Marinibaculum pumilum</name>
    <dbReference type="NCBI Taxonomy" id="1766165"/>
    <lineage>
        <taxon>Bacteria</taxon>
        <taxon>Pseudomonadati</taxon>
        <taxon>Pseudomonadota</taxon>
        <taxon>Alphaproteobacteria</taxon>
        <taxon>Rhodospirillales</taxon>
        <taxon>Rhodospirillaceae</taxon>
        <taxon>Marinibaculum</taxon>
    </lineage>
</organism>
<protein>
    <submittedName>
        <fullName evidence="5">ArsR/SmtB family transcription factor</fullName>
    </submittedName>
</protein>
<dbReference type="PRINTS" id="PR00778">
    <property type="entry name" value="HTHARSR"/>
</dbReference>
<dbReference type="Pfam" id="PF01022">
    <property type="entry name" value="HTH_5"/>
    <property type="match status" value="1"/>
</dbReference>
<gene>
    <name evidence="5" type="ORF">ACFOGJ_23210</name>
</gene>
<evidence type="ECO:0000256" key="2">
    <source>
        <dbReference type="ARBA" id="ARBA00023125"/>
    </source>
</evidence>
<sequence length="111" mass="12225">MNLVAGEVSELMRALANPHRLMLLCQLVEGEKSVGELAEALDLRQPTVSQHLALMRRDDLVRSRREGQVIRYRLGRPEVGRMMGFLYQTFCGPGAAAGPQADEAASDSKSE</sequence>
<feature type="domain" description="HTH arsR-type" evidence="4">
    <location>
        <begin position="1"/>
        <end position="94"/>
    </location>
</feature>
<keyword evidence="3" id="KW-0804">Transcription</keyword>
<proteinExistence type="predicted"/>
<keyword evidence="2" id="KW-0238">DNA-binding</keyword>
<dbReference type="InterPro" id="IPR036388">
    <property type="entry name" value="WH-like_DNA-bd_sf"/>
</dbReference>
<dbReference type="Gene3D" id="1.10.10.10">
    <property type="entry name" value="Winged helix-like DNA-binding domain superfamily/Winged helix DNA-binding domain"/>
    <property type="match status" value="1"/>
</dbReference>
<name>A0ABV7L696_9PROT</name>
<dbReference type="InterPro" id="IPR011991">
    <property type="entry name" value="ArsR-like_HTH"/>
</dbReference>
<keyword evidence="6" id="KW-1185">Reference proteome</keyword>
<dbReference type="PANTHER" id="PTHR43132">
    <property type="entry name" value="ARSENICAL RESISTANCE OPERON REPRESSOR ARSR-RELATED"/>
    <property type="match status" value="1"/>
</dbReference>
<dbReference type="SUPFAM" id="SSF46785">
    <property type="entry name" value="Winged helix' DNA-binding domain"/>
    <property type="match status" value="1"/>
</dbReference>
<evidence type="ECO:0000256" key="1">
    <source>
        <dbReference type="ARBA" id="ARBA00023015"/>
    </source>
</evidence>
<dbReference type="NCBIfam" id="NF033788">
    <property type="entry name" value="HTH_metalloreg"/>
    <property type="match status" value="1"/>
</dbReference>
<dbReference type="PROSITE" id="PS50987">
    <property type="entry name" value="HTH_ARSR_2"/>
    <property type="match status" value="1"/>
</dbReference>
<dbReference type="InterPro" id="IPR051011">
    <property type="entry name" value="Metal_resp_trans_reg"/>
</dbReference>
<accession>A0ABV7L696</accession>
<keyword evidence="1" id="KW-0805">Transcription regulation</keyword>
<dbReference type="InterPro" id="IPR001845">
    <property type="entry name" value="HTH_ArsR_DNA-bd_dom"/>
</dbReference>
<dbReference type="InterPro" id="IPR036390">
    <property type="entry name" value="WH_DNA-bd_sf"/>
</dbReference>
<reference evidence="6" key="1">
    <citation type="journal article" date="2019" name="Int. J. Syst. Evol. Microbiol.">
        <title>The Global Catalogue of Microorganisms (GCM) 10K type strain sequencing project: providing services to taxonomists for standard genome sequencing and annotation.</title>
        <authorList>
            <consortium name="The Broad Institute Genomics Platform"/>
            <consortium name="The Broad Institute Genome Sequencing Center for Infectious Disease"/>
            <person name="Wu L."/>
            <person name="Ma J."/>
        </authorList>
    </citation>
    <scope>NUCLEOTIDE SEQUENCE [LARGE SCALE GENOMIC DNA]</scope>
    <source>
        <strain evidence="6">KCTC 42964</strain>
    </source>
</reference>
<evidence type="ECO:0000256" key="3">
    <source>
        <dbReference type="ARBA" id="ARBA00023163"/>
    </source>
</evidence>
<evidence type="ECO:0000313" key="6">
    <source>
        <dbReference type="Proteomes" id="UP001595528"/>
    </source>
</evidence>
<dbReference type="CDD" id="cd00090">
    <property type="entry name" value="HTH_ARSR"/>
    <property type="match status" value="1"/>
</dbReference>